<reference evidence="5 6" key="1">
    <citation type="submission" date="2024-04" db="EMBL/GenBank/DDBJ databases">
        <title>A novel species isolated from cricket.</title>
        <authorList>
            <person name="Wang H.-C."/>
        </authorList>
    </citation>
    <scope>NUCLEOTIDE SEQUENCE [LARGE SCALE GENOMIC DNA]</scope>
    <source>
        <strain evidence="5 6">WL0021</strain>
    </source>
</reference>
<keyword evidence="2" id="KW-0238">DNA-binding</keyword>
<evidence type="ECO:0000256" key="2">
    <source>
        <dbReference type="ARBA" id="ARBA00023125"/>
    </source>
</evidence>
<dbReference type="PROSITE" id="PS00041">
    <property type="entry name" value="HTH_ARAC_FAMILY_1"/>
    <property type="match status" value="1"/>
</dbReference>
<dbReference type="Gene3D" id="1.10.10.60">
    <property type="entry name" value="Homeodomain-like"/>
    <property type="match status" value="2"/>
</dbReference>
<organism evidence="5 6">
    <name type="scientific">Hohaiivirga grylli</name>
    <dbReference type="NCBI Taxonomy" id="3133970"/>
    <lineage>
        <taxon>Bacteria</taxon>
        <taxon>Pseudomonadati</taxon>
        <taxon>Pseudomonadota</taxon>
        <taxon>Alphaproteobacteria</taxon>
        <taxon>Hyphomicrobiales</taxon>
        <taxon>Methylobacteriaceae</taxon>
        <taxon>Hohaiivirga</taxon>
    </lineage>
</organism>
<dbReference type="InterPro" id="IPR018062">
    <property type="entry name" value="HTH_AraC-typ_CS"/>
</dbReference>
<dbReference type="Gene3D" id="3.40.50.880">
    <property type="match status" value="1"/>
</dbReference>
<dbReference type="RefSeq" id="WP_346335673.1">
    <property type="nucleotide sequence ID" value="NZ_JBBYXI010000001.1"/>
</dbReference>
<protein>
    <submittedName>
        <fullName evidence="5">Helix-turn-helix domain-containing protein</fullName>
    </submittedName>
</protein>
<dbReference type="SUPFAM" id="SSF46689">
    <property type="entry name" value="Homeodomain-like"/>
    <property type="match status" value="2"/>
</dbReference>
<dbReference type="InterPro" id="IPR002818">
    <property type="entry name" value="DJ-1/PfpI"/>
</dbReference>
<evidence type="ECO:0000313" key="6">
    <source>
        <dbReference type="Proteomes" id="UP001418637"/>
    </source>
</evidence>
<dbReference type="InterPro" id="IPR018060">
    <property type="entry name" value="HTH_AraC"/>
</dbReference>
<evidence type="ECO:0000313" key="5">
    <source>
        <dbReference type="EMBL" id="MEN3929679.1"/>
    </source>
</evidence>
<dbReference type="Pfam" id="PF12833">
    <property type="entry name" value="HTH_18"/>
    <property type="match status" value="1"/>
</dbReference>
<proteinExistence type="predicted"/>
<sequence>MSLPTVAVVAFNHFSPFHFSVPCIVFGNVLAGTKLFDLRICAGEEGQLHSDIGLQIQPDHGLDELGSADIIVIPFWRAPSERPSQKLLDSLNQAHERGALIVGLCLGTYVLAYAGLLDNQRASTHWEFEQDFVSRFPDVILDTNALYIESNRLITSAGTAAGLDCCLHLVRQFYGSKTANKIARRLVVPPHREGGQAQFIEQPVPVSTQDARINQLLDYLGQNLNAHHDLDSLAAWVNMSRRSFTRHFLKATGETVGDWLIAQRLRRSQLLLETTSYSIERIAELVGFQSAVSLRQHFKTKFEISPKEWRRNFRGEEVIL</sequence>
<dbReference type="InterPro" id="IPR029062">
    <property type="entry name" value="Class_I_gatase-like"/>
</dbReference>
<evidence type="ECO:0000256" key="1">
    <source>
        <dbReference type="ARBA" id="ARBA00023015"/>
    </source>
</evidence>
<keyword evidence="1" id="KW-0805">Transcription regulation</keyword>
<dbReference type="PANTHER" id="PTHR43130:SF3">
    <property type="entry name" value="HTH-TYPE TRANSCRIPTIONAL REGULATOR RV1931C"/>
    <property type="match status" value="1"/>
</dbReference>
<name>A0ABV0BFC1_9HYPH</name>
<dbReference type="InterPro" id="IPR009057">
    <property type="entry name" value="Homeodomain-like_sf"/>
</dbReference>
<gene>
    <name evidence="5" type="ORF">WJT86_01225</name>
</gene>
<dbReference type="SUPFAM" id="SSF52317">
    <property type="entry name" value="Class I glutamine amidotransferase-like"/>
    <property type="match status" value="1"/>
</dbReference>
<evidence type="ECO:0000256" key="3">
    <source>
        <dbReference type="ARBA" id="ARBA00023163"/>
    </source>
</evidence>
<dbReference type="EMBL" id="JBBYXI010000001">
    <property type="protein sequence ID" value="MEN3929679.1"/>
    <property type="molecule type" value="Genomic_DNA"/>
</dbReference>
<keyword evidence="6" id="KW-1185">Reference proteome</keyword>
<evidence type="ECO:0000259" key="4">
    <source>
        <dbReference type="PROSITE" id="PS01124"/>
    </source>
</evidence>
<feature type="domain" description="HTH araC/xylS-type" evidence="4">
    <location>
        <begin position="214"/>
        <end position="312"/>
    </location>
</feature>
<accession>A0ABV0BFC1</accession>
<dbReference type="PANTHER" id="PTHR43130">
    <property type="entry name" value="ARAC-FAMILY TRANSCRIPTIONAL REGULATOR"/>
    <property type="match status" value="1"/>
</dbReference>
<dbReference type="PROSITE" id="PS01124">
    <property type="entry name" value="HTH_ARAC_FAMILY_2"/>
    <property type="match status" value="1"/>
</dbReference>
<dbReference type="SMART" id="SM00342">
    <property type="entry name" value="HTH_ARAC"/>
    <property type="match status" value="1"/>
</dbReference>
<comment type="caution">
    <text evidence="5">The sequence shown here is derived from an EMBL/GenBank/DDBJ whole genome shotgun (WGS) entry which is preliminary data.</text>
</comment>
<dbReference type="Pfam" id="PF01965">
    <property type="entry name" value="DJ-1_PfpI"/>
    <property type="match status" value="1"/>
</dbReference>
<dbReference type="CDD" id="cd03137">
    <property type="entry name" value="GATase1_AraC_1"/>
    <property type="match status" value="1"/>
</dbReference>
<dbReference type="InterPro" id="IPR052158">
    <property type="entry name" value="INH-QAR"/>
</dbReference>
<dbReference type="Proteomes" id="UP001418637">
    <property type="component" value="Unassembled WGS sequence"/>
</dbReference>
<keyword evidence="3" id="KW-0804">Transcription</keyword>